<dbReference type="InterPro" id="IPR036388">
    <property type="entry name" value="WH-like_DNA-bd_sf"/>
</dbReference>
<protein>
    <submittedName>
        <fullName evidence="1">Transcriptional regulator, MarR family</fullName>
    </submittedName>
</protein>
<sequence>MARRLSDLVEADLVEKVDDGLYRIADKGRAYLAGDLDADELEE</sequence>
<evidence type="ECO:0000313" key="2">
    <source>
        <dbReference type="Proteomes" id="UP000662973"/>
    </source>
</evidence>
<dbReference type="Proteomes" id="UP000662973">
    <property type="component" value="Chromosome"/>
</dbReference>
<dbReference type="KEGG" id="hds:HSR122_1492"/>
<proteinExistence type="predicted"/>
<accession>A0A897NBT4</accession>
<evidence type="ECO:0000313" key="1">
    <source>
        <dbReference type="EMBL" id="QSG08885.1"/>
    </source>
</evidence>
<keyword evidence="2" id="KW-1185">Reference proteome</keyword>
<reference evidence="1 2" key="1">
    <citation type="submission" date="2020-11" db="EMBL/GenBank/DDBJ databases">
        <title>Carbohydrate-dependent, anaerobic sulfur respiration: A novel catabolism in halophilic archaea.</title>
        <authorList>
            <person name="Sorokin D.Y."/>
            <person name="Messina E."/>
            <person name="Smedile F."/>
            <person name="La Cono V."/>
            <person name="Hallsworth J.E."/>
            <person name="Yakimov M.M."/>
        </authorList>
    </citation>
    <scope>NUCLEOTIDE SEQUENCE [LARGE SCALE GENOMIC DNA]</scope>
    <source>
        <strain evidence="1 2">HSR12-2</strain>
    </source>
</reference>
<organism evidence="1 2">
    <name type="scientific">Halapricum desulfuricans</name>
    <dbReference type="NCBI Taxonomy" id="2841257"/>
    <lineage>
        <taxon>Archaea</taxon>
        <taxon>Methanobacteriati</taxon>
        <taxon>Methanobacteriota</taxon>
        <taxon>Stenosarchaea group</taxon>
        <taxon>Halobacteria</taxon>
        <taxon>Halobacteriales</taxon>
        <taxon>Haloarculaceae</taxon>
        <taxon>Halapricum</taxon>
    </lineage>
</organism>
<dbReference type="AlphaFoldDB" id="A0A897NBT4"/>
<dbReference type="Gene3D" id="1.10.10.10">
    <property type="entry name" value="Winged helix-like DNA-binding domain superfamily/Winged helix DNA-binding domain"/>
    <property type="match status" value="1"/>
</dbReference>
<dbReference type="EMBL" id="CP064788">
    <property type="protein sequence ID" value="QSG08885.1"/>
    <property type="molecule type" value="Genomic_DNA"/>
</dbReference>
<gene>
    <name evidence="1" type="primary">marR</name>
    <name evidence="1" type="ORF">HSR122_1492</name>
</gene>
<name>A0A897NBT4_9EURY</name>